<evidence type="ECO:0000313" key="1">
    <source>
        <dbReference type="EMBL" id="JAI02862.1"/>
    </source>
</evidence>
<reference evidence="1" key="1">
    <citation type="submission" date="2014-11" db="EMBL/GenBank/DDBJ databases">
        <authorList>
            <person name="Amaro Gonzalez C."/>
        </authorList>
    </citation>
    <scope>NUCLEOTIDE SEQUENCE</scope>
</reference>
<dbReference type="AlphaFoldDB" id="A0A0E9XKB5"/>
<sequence length="57" mass="6644">MRVDLGRRLQFPQVVQTTLRPDAVLWSEEVKKLILIELTVPWGEACDQAFEGKKLKY</sequence>
<organism evidence="1">
    <name type="scientific">Anguilla anguilla</name>
    <name type="common">European freshwater eel</name>
    <name type="synonym">Muraena anguilla</name>
    <dbReference type="NCBI Taxonomy" id="7936"/>
    <lineage>
        <taxon>Eukaryota</taxon>
        <taxon>Metazoa</taxon>
        <taxon>Chordata</taxon>
        <taxon>Craniata</taxon>
        <taxon>Vertebrata</taxon>
        <taxon>Euteleostomi</taxon>
        <taxon>Actinopterygii</taxon>
        <taxon>Neopterygii</taxon>
        <taxon>Teleostei</taxon>
        <taxon>Anguilliformes</taxon>
        <taxon>Anguillidae</taxon>
        <taxon>Anguilla</taxon>
    </lineage>
</organism>
<protein>
    <submittedName>
        <fullName evidence="1">Uncharacterized protein</fullName>
    </submittedName>
</protein>
<name>A0A0E9XKB5_ANGAN</name>
<proteinExistence type="predicted"/>
<reference evidence="1" key="2">
    <citation type="journal article" date="2015" name="Fish Shellfish Immunol.">
        <title>Early steps in the European eel (Anguilla anguilla)-Vibrio vulnificus interaction in the gills: Role of the RtxA13 toxin.</title>
        <authorList>
            <person name="Callol A."/>
            <person name="Pajuelo D."/>
            <person name="Ebbesson L."/>
            <person name="Teles M."/>
            <person name="MacKenzie S."/>
            <person name="Amaro C."/>
        </authorList>
    </citation>
    <scope>NUCLEOTIDE SEQUENCE</scope>
</reference>
<dbReference type="EMBL" id="GBXM01005716">
    <property type="protein sequence ID" value="JAI02862.1"/>
    <property type="molecule type" value="Transcribed_RNA"/>
</dbReference>
<accession>A0A0E9XKB5</accession>